<evidence type="ECO:0000313" key="1">
    <source>
        <dbReference type="EMBL" id="SCL67156.1"/>
    </source>
</evidence>
<name>A0A1C6VLF0_9ACTN</name>
<reference evidence="2" key="1">
    <citation type="submission" date="2016-06" db="EMBL/GenBank/DDBJ databases">
        <authorList>
            <person name="Varghese N."/>
            <person name="Submissions Spin"/>
        </authorList>
    </citation>
    <scope>NUCLEOTIDE SEQUENCE [LARGE SCALE GENOMIC DNA]</scope>
    <source>
        <strain evidence="2">DSM 43903</strain>
    </source>
</reference>
<dbReference type="OrthoDB" id="3404629at2"/>
<dbReference type="Proteomes" id="UP000199001">
    <property type="component" value="Unassembled WGS sequence"/>
</dbReference>
<sequence length="234" mass="24037">MLLDPDTENDVAYELCQLLGRAILPIRRTDAGAADGGRDEGTAFLFTGQGREYLLTADALTHAPAGEIGLRASVTEPAGVAGDAVALPDFAARWRHRADLGVAIMPTGGLHELADSAGWRWRTQQVPDPVAADRDAIARIGAEPGSAIVLAHGVGAGGARPLEVAIERVARVGDGVRVTTGLPLGYVGAPVFGVQAGGGDGEVGLRCLGLVLPARDGGHPLATFDRIREAFAAG</sequence>
<proteinExistence type="predicted"/>
<keyword evidence="2" id="KW-1185">Reference proteome</keyword>
<protein>
    <submittedName>
        <fullName evidence="1">Uncharacterized protein</fullName>
    </submittedName>
</protein>
<dbReference type="EMBL" id="FMHZ01000002">
    <property type="protein sequence ID" value="SCL67156.1"/>
    <property type="molecule type" value="Genomic_DNA"/>
</dbReference>
<dbReference type="AlphaFoldDB" id="A0A1C6VLF0"/>
<accession>A0A1C6VLF0</accession>
<gene>
    <name evidence="1" type="ORF">GA0070606_4491</name>
</gene>
<dbReference type="RefSeq" id="WP_091103781.1">
    <property type="nucleotide sequence ID" value="NZ_FMHZ01000002.1"/>
</dbReference>
<organism evidence="1 2">
    <name type="scientific">Micromonospora citrea</name>
    <dbReference type="NCBI Taxonomy" id="47855"/>
    <lineage>
        <taxon>Bacteria</taxon>
        <taxon>Bacillati</taxon>
        <taxon>Actinomycetota</taxon>
        <taxon>Actinomycetes</taxon>
        <taxon>Micromonosporales</taxon>
        <taxon>Micromonosporaceae</taxon>
        <taxon>Micromonospora</taxon>
    </lineage>
</organism>
<evidence type="ECO:0000313" key="2">
    <source>
        <dbReference type="Proteomes" id="UP000199001"/>
    </source>
</evidence>